<dbReference type="EMBL" id="FXTN01000017">
    <property type="protein sequence ID" value="SMO98662.1"/>
    <property type="molecule type" value="Genomic_DNA"/>
</dbReference>
<name>A0A521FRA8_9SPHI</name>
<sequence length="159" mass="18714">MLEINSRGYLVPHTNIPATLSDLELQFANIPDEPIRRSLFEKYIVYSDELKATLSGHLIIQWIDGSYVTQKKYPNDIDLVSIVDGELIDSIGDKINNFKYPFSLTKYGVDAYIVKIYSEDNRKYPLFLGDRFYWMNNFIKSRRNKYGHQWPKGFLEIIY</sequence>
<keyword evidence="2" id="KW-1185">Reference proteome</keyword>
<proteinExistence type="predicted"/>
<organism evidence="1 2">
    <name type="scientific">Pedobacter westerhofensis</name>
    <dbReference type="NCBI Taxonomy" id="425512"/>
    <lineage>
        <taxon>Bacteria</taxon>
        <taxon>Pseudomonadati</taxon>
        <taxon>Bacteroidota</taxon>
        <taxon>Sphingobacteriia</taxon>
        <taxon>Sphingobacteriales</taxon>
        <taxon>Sphingobacteriaceae</taxon>
        <taxon>Pedobacter</taxon>
    </lineage>
</organism>
<dbReference type="InterPro" id="IPR053860">
    <property type="entry name" value="DUF6932"/>
</dbReference>
<evidence type="ECO:0000313" key="1">
    <source>
        <dbReference type="EMBL" id="SMO98662.1"/>
    </source>
</evidence>
<dbReference type="OrthoDB" id="2617999at2"/>
<dbReference type="Pfam" id="PF22014">
    <property type="entry name" value="DUF6932"/>
    <property type="match status" value="1"/>
</dbReference>
<dbReference type="Proteomes" id="UP000320300">
    <property type="component" value="Unassembled WGS sequence"/>
</dbReference>
<protein>
    <submittedName>
        <fullName evidence="1">Uncharacterized protein</fullName>
    </submittedName>
</protein>
<gene>
    <name evidence="1" type="ORF">SAMN06265348_11755</name>
</gene>
<reference evidence="1 2" key="1">
    <citation type="submission" date="2017-05" db="EMBL/GenBank/DDBJ databases">
        <authorList>
            <person name="Varghese N."/>
            <person name="Submissions S."/>
        </authorList>
    </citation>
    <scope>NUCLEOTIDE SEQUENCE [LARGE SCALE GENOMIC DNA]</scope>
    <source>
        <strain evidence="1 2">DSM 19036</strain>
    </source>
</reference>
<evidence type="ECO:0000313" key="2">
    <source>
        <dbReference type="Proteomes" id="UP000320300"/>
    </source>
</evidence>
<dbReference type="RefSeq" id="WP_142531089.1">
    <property type="nucleotide sequence ID" value="NZ_CBCSJO010000016.1"/>
</dbReference>
<dbReference type="AlphaFoldDB" id="A0A521FRA8"/>
<accession>A0A521FRA8</accession>